<evidence type="ECO:0000313" key="5">
    <source>
        <dbReference type="WBParaSite" id="PSU_v2.g16651.t1"/>
    </source>
</evidence>
<keyword evidence="2" id="KW-0539">Nucleus</keyword>
<proteinExistence type="predicted"/>
<dbReference type="GO" id="GO:0003677">
    <property type="term" value="F:DNA binding"/>
    <property type="evidence" value="ECO:0007669"/>
    <property type="project" value="UniProtKB-KW"/>
</dbReference>
<keyword evidence="3" id="KW-0175">Coiled coil</keyword>
<dbReference type="GO" id="GO:0010468">
    <property type="term" value="P:regulation of gene expression"/>
    <property type="evidence" value="ECO:0007669"/>
    <property type="project" value="TreeGrafter"/>
</dbReference>
<keyword evidence="1" id="KW-0238">DNA-binding</keyword>
<accession>A0A914YH70</accession>
<feature type="coiled-coil region" evidence="3">
    <location>
        <begin position="105"/>
        <end position="146"/>
    </location>
</feature>
<dbReference type="GO" id="GO:0005634">
    <property type="term" value="C:nucleus"/>
    <property type="evidence" value="ECO:0007669"/>
    <property type="project" value="TreeGrafter"/>
</dbReference>
<keyword evidence="4" id="KW-1185">Reference proteome</keyword>
<sequence>MKHKSTEYINKHVGLSLCDPYDDASTEAKKEYEKKLEEYRKTDDYKNFLQMKEDIKVGRMDVSDVPKGSRTTKKGITTLKIEKKKTLAAKKLPFEIFTKEFKDFNRQREDEYRKKRRQVLDMEEEVENAEEQLEIMNGQKMKLRAEQNDAITIERQSKRAMERYRQVILASVPLKELLKITVDSDVTSIVDALKDAQKTPAINEQIKKYICELKFN</sequence>
<dbReference type="PANTHER" id="PTHR46040:SF3">
    <property type="entry name" value="HIGH MOBILITY GROUP PROTEIN 2"/>
    <property type="match status" value="1"/>
</dbReference>
<name>A0A914YH70_9BILA</name>
<dbReference type="Proteomes" id="UP000887577">
    <property type="component" value="Unplaced"/>
</dbReference>
<evidence type="ECO:0000256" key="3">
    <source>
        <dbReference type="SAM" id="Coils"/>
    </source>
</evidence>
<protein>
    <submittedName>
        <fullName evidence="5">Uncharacterized protein</fullName>
    </submittedName>
</protein>
<dbReference type="WBParaSite" id="PSU_v2.g16651.t1">
    <property type="protein sequence ID" value="PSU_v2.g16651.t1"/>
    <property type="gene ID" value="PSU_v2.g16651"/>
</dbReference>
<organism evidence="4 5">
    <name type="scientific">Panagrolaimus superbus</name>
    <dbReference type="NCBI Taxonomy" id="310955"/>
    <lineage>
        <taxon>Eukaryota</taxon>
        <taxon>Metazoa</taxon>
        <taxon>Ecdysozoa</taxon>
        <taxon>Nematoda</taxon>
        <taxon>Chromadorea</taxon>
        <taxon>Rhabditida</taxon>
        <taxon>Tylenchina</taxon>
        <taxon>Panagrolaimomorpha</taxon>
        <taxon>Panagrolaimoidea</taxon>
        <taxon>Panagrolaimidae</taxon>
        <taxon>Panagrolaimus</taxon>
    </lineage>
</organism>
<reference evidence="5" key="1">
    <citation type="submission" date="2022-11" db="UniProtKB">
        <authorList>
            <consortium name="WormBaseParasite"/>
        </authorList>
    </citation>
    <scope>IDENTIFICATION</scope>
</reference>
<evidence type="ECO:0000256" key="2">
    <source>
        <dbReference type="ARBA" id="ARBA00023242"/>
    </source>
</evidence>
<dbReference type="AlphaFoldDB" id="A0A914YH70"/>
<evidence type="ECO:0000313" key="4">
    <source>
        <dbReference type="Proteomes" id="UP000887577"/>
    </source>
</evidence>
<dbReference type="PANTHER" id="PTHR46040">
    <property type="entry name" value="HIGH MOBILITY GROUP PROTEIN 2"/>
    <property type="match status" value="1"/>
</dbReference>
<evidence type="ECO:0000256" key="1">
    <source>
        <dbReference type="ARBA" id="ARBA00023125"/>
    </source>
</evidence>
<dbReference type="InterPro" id="IPR051965">
    <property type="entry name" value="ChromReg_NeuronalGeneExpr"/>
</dbReference>